<reference evidence="3" key="1">
    <citation type="journal article" date="2005" name="Nature">
        <title>The map-based sequence of the rice genome.</title>
        <authorList>
            <consortium name="International rice genome sequencing project (IRGSP)"/>
            <person name="Matsumoto T."/>
            <person name="Wu J."/>
            <person name="Kanamori H."/>
            <person name="Katayose Y."/>
            <person name="Fujisawa M."/>
            <person name="Namiki N."/>
            <person name="Mizuno H."/>
            <person name="Yamamoto K."/>
            <person name="Antonio B.A."/>
            <person name="Baba T."/>
            <person name="Sakata K."/>
            <person name="Nagamura Y."/>
            <person name="Aoki H."/>
            <person name="Arikawa K."/>
            <person name="Arita K."/>
            <person name="Bito T."/>
            <person name="Chiden Y."/>
            <person name="Fujitsuka N."/>
            <person name="Fukunaka R."/>
            <person name="Hamada M."/>
            <person name="Harada C."/>
            <person name="Hayashi A."/>
            <person name="Hijishita S."/>
            <person name="Honda M."/>
            <person name="Hosokawa S."/>
            <person name="Ichikawa Y."/>
            <person name="Idonuma A."/>
            <person name="Iijima M."/>
            <person name="Ikeda M."/>
            <person name="Ikeno M."/>
            <person name="Ito K."/>
            <person name="Ito S."/>
            <person name="Ito T."/>
            <person name="Ito Y."/>
            <person name="Ito Y."/>
            <person name="Iwabuchi A."/>
            <person name="Kamiya K."/>
            <person name="Karasawa W."/>
            <person name="Kurita K."/>
            <person name="Katagiri S."/>
            <person name="Kikuta A."/>
            <person name="Kobayashi H."/>
            <person name="Kobayashi N."/>
            <person name="Machita K."/>
            <person name="Maehara T."/>
            <person name="Masukawa M."/>
            <person name="Mizubayashi T."/>
            <person name="Mukai Y."/>
            <person name="Nagasaki H."/>
            <person name="Nagata Y."/>
            <person name="Naito S."/>
            <person name="Nakashima M."/>
            <person name="Nakama Y."/>
            <person name="Nakamichi Y."/>
            <person name="Nakamura M."/>
            <person name="Meguro A."/>
            <person name="Negishi M."/>
            <person name="Ohta I."/>
            <person name="Ohta T."/>
            <person name="Okamoto M."/>
            <person name="Ono N."/>
            <person name="Saji S."/>
            <person name="Sakaguchi M."/>
            <person name="Sakai K."/>
            <person name="Shibata M."/>
            <person name="Shimokawa T."/>
            <person name="Song J."/>
            <person name="Takazaki Y."/>
            <person name="Terasawa K."/>
            <person name="Tsugane M."/>
            <person name="Tsuji K."/>
            <person name="Ueda S."/>
            <person name="Waki K."/>
            <person name="Yamagata H."/>
            <person name="Yamamoto M."/>
            <person name="Yamamoto S."/>
            <person name="Yamane H."/>
            <person name="Yoshiki S."/>
            <person name="Yoshihara R."/>
            <person name="Yukawa K."/>
            <person name="Zhong H."/>
            <person name="Yano M."/>
            <person name="Yuan Q."/>
            <person name="Ouyang S."/>
            <person name="Liu J."/>
            <person name="Jones K.M."/>
            <person name="Gansberger K."/>
            <person name="Moffat K."/>
            <person name="Hill J."/>
            <person name="Bera J."/>
            <person name="Fadrosh D."/>
            <person name="Jin S."/>
            <person name="Johri S."/>
            <person name="Kim M."/>
            <person name="Overton L."/>
            <person name="Reardon M."/>
            <person name="Tsitrin T."/>
            <person name="Vuong H."/>
            <person name="Weaver B."/>
            <person name="Ciecko A."/>
            <person name="Tallon L."/>
            <person name="Jackson J."/>
            <person name="Pai G."/>
            <person name="Aken S.V."/>
            <person name="Utterback T."/>
            <person name="Reidmuller S."/>
            <person name="Feldblyum T."/>
            <person name="Hsiao J."/>
            <person name="Zismann V."/>
            <person name="Iobst S."/>
            <person name="de Vazeille A.R."/>
            <person name="Buell C.R."/>
            <person name="Ying K."/>
            <person name="Li Y."/>
            <person name="Lu T."/>
            <person name="Huang Y."/>
            <person name="Zhao Q."/>
            <person name="Feng Q."/>
            <person name="Zhang L."/>
            <person name="Zhu J."/>
            <person name="Weng Q."/>
            <person name="Mu J."/>
            <person name="Lu Y."/>
            <person name="Fan D."/>
            <person name="Liu Y."/>
            <person name="Guan J."/>
            <person name="Zhang Y."/>
            <person name="Yu S."/>
            <person name="Liu X."/>
            <person name="Zhang Y."/>
            <person name="Hong G."/>
            <person name="Han B."/>
            <person name="Choisne N."/>
            <person name="Demange N."/>
            <person name="Orjeda G."/>
            <person name="Samain S."/>
            <person name="Cattolico L."/>
            <person name="Pelletier E."/>
            <person name="Couloux A."/>
            <person name="Segurens B."/>
            <person name="Wincker P."/>
            <person name="D'Hont A."/>
            <person name="Scarpelli C."/>
            <person name="Weissenbach J."/>
            <person name="Salanoubat M."/>
            <person name="Quetier F."/>
            <person name="Yu Y."/>
            <person name="Kim H.R."/>
            <person name="Rambo T."/>
            <person name="Currie J."/>
            <person name="Collura K."/>
            <person name="Luo M."/>
            <person name="Yang T."/>
            <person name="Ammiraju J.S.S."/>
            <person name="Engler F."/>
            <person name="Soderlund C."/>
            <person name="Wing R.A."/>
            <person name="Palmer L.E."/>
            <person name="de la Bastide M."/>
            <person name="Spiegel L."/>
            <person name="Nascimento L."/>
            <person name="Zutavern T."/>
            <person name="O'Shaughnessy A."/>
            <person name="Dike S."/>
            <person name="Dedhia N."/>
            <person name="Preston R."/>
            <person name="Balija V."/>
            <person name="McCombie W.R."/>
            <person name="Chow T."/>
            <person name="Chen H."/>
            <person name="Chung M."/>
            <person name="Chen C."/>
            <person name="Shaw J."/>
            <person name="Wu H."/>
            <person name="Hsiao K."/>
            <person name="Chao Y."/>
            <person name="Chu M."/>
            <person name="Cheng C."/>
            <person name="Hour A."/>
            <person name="Lee P."/>
            <person name="Lin S."/>
            <person name="Lin Y."/>
            <person name="Liou J."/>
            <person name="Liu S."/>
            <person name="Hsing Y."/>
            <person name="Raghuvanshi S."/>
            <person name="Mohanty A."/>
            <person name="Bharti A.K."/>
            <person name="Gaur A."/>
            <person name="Gupta V."/>
            <person name="Kumar D."/>
            <person name="Ravi V."/>
            <person name="Vij S."/>
            <person name="Kapur A."/>
            <person name="Khurana P."/>
            <person name="Khurana P."/>
            <person name="Khurana J.P."/>
            <person name="Tyagi A.K."/>
            <person name="Gaikwad K."/>
            <person name="Singh A."/>
            <person name="Dalal V."/>
            <person name="Srivastava S."/>
            <person name="Dixit A."/>
            <person name="Pal A.K."/>
            <person name="Ghazi I.A."/>
            <person name="Yadav M."/>
            <person name="Pandit A."/>
            <person name="Bhargava A."/>
            <person name="Sureshbabu K."/>
            <person name="Batra K."/>
            <person name="Sharma T.R."/>
            <person name="Mohapatra T."/>
            <person name="Singh N.K."/>
            <person name="Messing J."/>
            <person name="Nelson A.B."/>
            <person name="Fuks G."/>
            <person name="Kavchok S."/>
            <person name="Keizer G."/>
            <person name="Linton E."/>
            <person name="Llaca V."/>
            <person name="Song R."/>
            <person name="Tanyolac B."/>
            <person name="Young S."/>
            <person name="Ho-Il K."/>
            <person name="Hahn J.H."/>
            <person name="Sangsakoo G."/>
            <person name="Vanavichit A."/>
            <person name="de Mattos Luiz.A.T."/>
            <person name="Zimmer P.D."/>
            <person name="Malone G."/>
            <person name="Dellagostin O."/>
            <person name="de Oliveira A.C."/>
            <person name="Bevan M."/>
            <person name="Bancroft I."/>
            <person name="Minx P."/>
            <person name="Cordum H."/>
            <person name="Wilson R."/>
            <person name="Cheng Z."/>
            <person name="Jin W."/>
            <person name="Jiang J."/>
            <person name="Leong S.A."/>
            <person name="Iwama H."/>
            <person name="Gojobori T."/>
            <person name="Itoh T."/>
            <person name="Niimura Y."/>
            <person name="Fujii Y."/>
            <person name="Habara T."/>
            <person name="Sakai H."/>
            <person name="Sato Y."/>
            <person name="Wilson G."/>
            <person name="Kumar K."/>
            <person name="McCouch S."/>
            <person name="Juretic N."/>
            <person name="Hoen D."/>
            <person name="Wright S."/>
            <person name="Bruskiewich R."/>
            <person name="Bureau T."/>
            <person name="Miyao A."/>
            <person name="Hirochika H."/>
            <person name="Nishikawa T."/>
            <person name="Kadowaki K."/>
            <person name="Sugiura M."/>
            <person name="Burr B."/>
            <person name="Sasaki T."/>
        </authorList>
    </citation>
    <scope>NUCLEOTIDE SEQUENCE [LARGE SCALE GENOMIC DNA]</scope>
    <source>
        <strain evidence="3">cv. Nipponbare</strain>
    </source>
</reference>
<reference evidence="3" key="2">
    <citation type="journal article" date="2008" name="Nucleic Acids Res.">
        <title>The rice annotation project database (RAP-DB): 2008 update.</title>
        <authorList>
            <consortium name="The rice annotation project (RAP)"/>
        </authorList>
    </citation>
    <scope>GENOME REANNOTATION</scope>
    <source>
        <strain evidence="3">cv. Nipponbare</strain>
    </source>
</reference>
<name>Q69L96_ORYSJ</name>
<organism evidence="2 3">
    <name type="scientific">Oryza sativa subsp. japonica</name>
    <name type="common">Rice</name>
    <dbReference type="NCBI Taxonomy" id="39947"/>
    <lineage>
        <taxon>Eukaryota</taxon>
        <taxon>Viridiplantae</taxon>
        <taxon>Streptophyta</taxon>
        <taxon>Embryophyta</taxon>
        <taxon>Tracheophyta</taxon>
        <taxon>Spermatophyta</taxon>
        <taxon>Magnoliopsida</taxon>
        <taxon>Liliopsida</taxon>
        <taxon>Poales</taxon>
        <taxon>Poaceae</taxon>
        <taxon>BOP clade</taxon>
        <taxon>Oryzoideae</taxon>
        <taxon>Oryzeae</taxon>
        <taxon>Oryzinae</taxon>
        <taxon>Oryza</taxon>
        <taxon>Oryza sativa</taxon>
    </lineage>
</organism>
<feature type="compositionally biased region" description="Pro residues" evidence="1">
    <location>
        <begin position="138"/>
        <end position="154"/>
    </location>
</feature>
<accession>Q69L96</accession>
<feature type="region of interest" description="Disordered" evidence="1">
    <location>
        <begin position="131"/>
        <end position="163"/>
    </location>
</feature>
<dbReference type="AlphaFoldDB" id="Q69L96"/>
<evidence type="ECO:0000256" key="1">
    <source>
        <dbReference type="SAM" id="MobiDB-lite"/>
    </source>
</evidence>
<dbReference type="EMBL" id="AP005869">
    <property type="protein sequence ID" value="BAD31826.1"/>
    <property type="molecule type" value="Genomic_DNA"/>
</dbReference>
<protein>
    <submittedName>
        <fullName evidence="2">Uncharacterized protein</fullName>
    </submittedName>
</protein>
<feature type="compositionally biased region" description="Pro residues" evidence="1">
    <location>
        <begin position="93"/>
        <end position="111"/>
    </location>
</feature>
<sequence>MALGNCVGYIAVVQGYIASISWIALTCIGAKKIFLAIVFVDIVRTNTDLTPSAECGFFINADLARLVGCVFCTNMSEEEVNDKKEQSPKSMPTIPPTMPSQPPDPPPPPQPALSFAARRWIRPLPVAHAPSHRSCPIESPPDMQPRPLPPPPPMRETKGEERDLGKVGEMRWERQEATRFALHSIGCDDNVPKTTGRGNGCCCYWWKLTSEEVHPDWPEE</sequence>
<feature type="region of interest" description="Disordered" evidence="1">
    <location>
        <begin position="78"/>
        <end position="113"/>
    </location>
</feature>
<evidence type="ECO:0000313" key="2">
    <source>
        <dbReference type="EMBL" id="BAD31826.1"/>
    </source>
</evidence>
<dbReference type="Proteomes" id="UP000000763">
    <property type="component" value="Chromosome 7"/>
</dbReference>
<evidence type="ECO:0000313" key="3">
    <source>
        <dbReference type="Proteomes" id="UP000000763"/>
    </source>
</evidence>
<gene>
    <name evidence="2" type="primary">B1026C12.17</name>
</gene>
<proteinExistence type="predicted"/>